<evidence type="ECO:0000259" key="8">
    <source>
        <dbReference type="Pfam" id="PF00892"/>
    </source>
</evidence>
<protein>
    <recommendedName>
        <fullName evidence="6">WAT1-related protein</fullName>
    </recommendedName>
</protein>
<dbReference type="InterPro" id="IPR030184">
    <property type="entry name" value="WAT1-related"/>
</dbReference>
<feature type="transmembrane region" description="Helical" evidence="6">
    <location>
        <begin position="263"/>
        <end position="281"/>
    </location>
</feature>
<sequence length="407" mass="44437">MGGRSFRDAVEETKPAALMVLVQVAFAGLNIFCKLALNDGMDVRVLVAYRYIFAITFIGPLAFFLERKSRPSLTWMILLQSFLCGLFGGTLAQNLYVASLKLTSATFANALSNLMPASTFILAVSFRLEILRIRQASGQAKVLGTLVGLGGATLLTFYKGPEINPWSTNLNLLKIHQEGDHHQALPHEPSKRIMGAFLVIASCFFYSLWLIIQAKMSRAYPCHYSSSALMNLMGAIQTILIALCTNRDMNKWRLGFDVRLLTISYAGVVASGLIIAVLMWCIKKKGPLYTSVFNPLQLVIVALLSSPLLGERLHLGSILGAVLIVIGLYLVLWGKKKEATVAAEKSLVEAKSESVEVVTAPRPAESSGAKNISEPNNKEEETLALRSENIGMLNARGEELKTNAAMP</sequence>
<feature type="transmembrane region" description="Helical" evidence="6">
    <location>
        <begin position="43"/>
        <end position="65"/>
    </location>
</feature>
<dbReference type="SUPFAM" id="SSF103481">
    <property type="entry name" value="Multidrug resistance efflux transporter EmrE"/>
    <property type="match status" value="2"/>
</dbReference>
<name>A0A8B8J0W2_PHODC</name>
<feature type="domain" description="EamA" evidence="8">
    <location>
        <begin position="17"/>
        <end position="154"/>
    </location>
</feature>
<reference evidence="9" key="1">
    <citation type="journal article" date="2019" name="Nat. Commun.">
        <title>Genome-wide association mapping of date palm fruit traits.</title>
        <authorList>
            <person name="Hazzouri K.M."/>
            <person name="Gros-Balthazard M."/>
            <person name="Flowers J.M."/>
            <person name="Copetti D."/>
            <person name="Lemansour A."/>
            <person name="Lebrun M."/>
            <person name="Masmoudi K."/>
            <person name="Ferrand S."/>
            <person name="Dhar M.I."/>
            <person name="Fresquez Z.A."/>
            <person name="Rosas U."/>
            <person name="Zhang J."/>
            <person name="Talag J."/>
            <person name="Lee S."/>
            <person name="Kudrna D."/>
            <person name="Powell R.F."/>
            <person name="Leitch I.J."/>
            <person name="Krueger R.R."/>
            <person name="Wing R.A."/>
            <person name="Amiri K.M.A."/>
            <person name="Purugganan M.D."/>
        </authorList>
    </citation>
    <scope>NUCLEOTIDE SEQUENCE [LARGE SCALE GENOMIC DNA]</scope>
    <source>
        <strain evidence="9">cv. Khalas</strain>
    </source>
</reference>
<dbReference type="RefSeq" id="XP_026658052.1">
    <property type="nucleotide sequence ID" value="XM_026802251.2"/>
</dbReference>
<feature type="transmembrane region" description="Helical" evidence="6">
    <location>
        <begin position="315"/>
        <end position="333"/>
    </location>
</feature>
<feature type="domain" description="EamA" evidence="8">
    <location>
        <begin position="194"/>
        <end position="332"/>
    </location>
</feature>
<evidence type="ECO:0000256" key="4">
    <source>
        <dbReference type="ARBA" id="ARBA00022989"/>
    </source>
</evidence>
<keyword evidence="5 6" id="KW-0472">Membrane</keyword>
<evidence type="ECO:0000256" key="1">
    <source>
        <dbReference type="ARBA" id="ARBA00004141"/>
    </source>
</evidence>
<evidence type="ECO:0000256" key="6">
    <source>
        <dbReference type="RuleBase" id="RU363077"/>
    </source>
</evidence>
<feature type="transmembrane region" description="Helical" evidence="6">
    <location>
        <begin position="16"/>
        <end position="37"/>
    </location>
</feature>
<feature type="transmembrane region" description="Helical" evidence="6">
    <location>
        <begin position="288"/>
        <end position="309"/>
    </location>
</feature>
<evidence type="ECO:0000313" key="9">
    <source>
        <dbReference type="Proteomes" id="UP000228380"/>
    </source>
</evidence>
<evidence type="ECO:0000256" key="5">
    <source>
        <dbReference type="ARBA" id="ARBA00023136"/>
    </source>
</evidence>
<feature type="transmembrane region" description="Helical" evidence="6">
    <location>
        <begin position="77"/>
        <end position="98"/>
    </location>
</feature>
<dbReference type="Proteomes" id="UP000228380">
    <property type="component" value="Chromosome 14"/>
</dbReference>
<feature type="region of interest" description="Disordered" evidence="7">
    <location>
        <begin position="359"/>
        <end position="380"/>
    </location>
</feature>
<dbReference type="GeneID" id="103701211"/>
<feature type="transmembrane region" description="Helical" evidence="6">
    <location>
        <begin position="193"/>
        <end position="212"/>
    </location>
</feature>
<evidence type="ECO:0000313" key="10">
    <source>
        <dbReference type="RefSeq" id="XP_026658052.1"/>
    </source>
</evidence>
<dbReference type="PANTHER" id="PTHR31218">
    <property type="entry name" value="WAT1-RELATED PROTEIN"/>
    <property type="match status" value="1"/>
</dbReference>
<feature type="transmembrane region" description="Helical" evidence="6">
    <location>
        <begin position="224"/>
        <end position="243"/>
    </location>
</feature>
<dbReference type="KEGG" id="pda:103701211"/>
<reference evidence="10" key="2">
    <citation type="submission" date="2025-08" db="UniProtKB">
        <authorList>
            <consortium name="RefSeq"/>
        </authorList>
    </citation>
    <scope>IDENTIFICATION</scope>
    <source>
        <tissue evidence="10">Young leaves</tissue>
    </source>
</reference>
<proteinExistence type="inferred from homology"/>
<keyword evidence="9" id="KW-1185">Reference proteome</keyword>
<evidence type="ECO:0000256" key="3">
    <source>
        <dbReference type="ARBA" id="ARBA00022692"/>
    </source>
</evidence>
<dbReference type="Pfam" id="PF00892">
    <property type="entry name" value="EamA"/>
    <property type="match status" value="2"/>
</dbReference>
<keyword evidence="4 6" id="KW-1133">Transmembrane helix</keyword>
<dbReference type="OrthoDB" id="1728340at2759"/>
<dbReference type="InterPro" id="IPR000620">
    <property type="entry name" value="EamA_dom"/>
</dbReference>
<evidence type="ECO:0000256" key="2">
    <source>
        <dbReference type="ARBA" id="ARBA00007635"/>
    </source>
</evidence>
<evidence type="ECO:0000256" key="7">
    <source>
        <dbReference type="SAM" id="MobiDB-lite"/>
    </source>
</evidence>
<feature type="transmembrane region" description="Helical" evidence="6">
    <location>
        <begin position="140"/>
        <end position="158"/>
    </location>
</feature>
<comment type="similarity">
    <text evidence="2 6">Belongs to the drug/metabolite transporter (DMT) superfamily. Plant drug/metabolite exporter (P-DME) (TC 2.A.7.4) family.</text>
</comment>
<dbReference type="InterPro" id="IPR037185">
    <property type="entry name" value="EmrE-like"/>
</dbReference>
<organism evidence="9 10">
    <name type="scientific">Phoenix dactylifera</name>
    <name type="common">Date palm</name>
    <dbReference type="NCBI Taxonomy" id="42345"/>
    <lineage>
        <taxon>Eukaryota</taxon>
        <taxon>Viridiplantae</taxon>
        <taxon>Streptophyta</taxon>
        <taxon>Embryophyta</taxon>
        <taxon>Tracheophyta</taxon>
        <taxon>Spermatophyta</taxon>
        <taxon>Magnoliopsida</taxon>
        <taxon>Liliopsida</taxon>
        <taxon>Arecaceae</taxon>
        <taxon>Coryphoideae</taxon>
        <taxon>Phoeniceae</taxon>
        <taxon>Phoenix</taxon>
    </lineage>
</organism>
<accession>A0A8B8J0W2</accession>
<comment type="subcellular location">
    <subcellularLocation>
        <location evidence="1 6">Membrane</location>
        <topology evidence="1 6">Multi-pass membrane protein</topology>
    </subcellularLocation>
</comment>
<gene>
    <name evidence="10" type="primary">LOC103701211</name>
</gene>
<dbReference type="AlphaFoldDB" id="A0A8B8J0W2"/>
<dbReference type="GO" id="GO:0022857">
    <property type="term" value="F:transmembrane transporter activity"/>
    <property type="evidence" value="ECO:0007669"/>
    <property type="project" value="InterPro"/>
</dbReference>
<dbReference type="GO" id="GO:0016020">
    <property type="term" value="C:membrane"/>
    <property type="evidence" value="ECO:0007669"/>
    <property type="project" value="UniProtKB-SubCell"/>
</dbReference>
<keyword evidence="3 6" id="KW-0812">Transmembrane</keyword>